<comment type="caution">
    <text evidence="1">The sequence shown here is derived from an EMBL/GenBank/DDBJ whole genome shotgun (WGS) entry which is preliminary data.</text>
</comment>
<dbReference type="Proteomes" id="UP000001396">
    <property type="component" value="Unassembled WGS sequence"/>
</dbReference>
<organism evidence="1 2">
    <name type="scientific">Heterostelium pallidum (strain ATCC 26659 / Pp 5 / PN500)</name>
    <name type="common">Cellular slime mold</name>
    <name type="synonym">Polysphondylium pallidum</name>
    <dbReference type="NCBI Taxonomy" id="670386"/>
    <lineage>
        <taxon>Eukaryota</taxon>
        <taxon>Amoebozoa</taxon>
        <taxon>Evosea</taxon>
        <taxon>Eumycetozoa</taxon>
        <taxon>Dictyostelia</taxon>
        <taxon>Acytosteliales</taxon>
        <taxon>Acytosteliaceae</taxon>
        <taxon>Heterostelium</taxon>
    </lineage>
</organism>
<accession>D3BS46</accession>
<evidence type="ECO:0000313" key="1">
    <source>
        <dbReference type="EMBL" id="EFA75783.1"/>
    </source>
</evidence>
<reference evidence="1 2" key="1">
    <citation type="journal article" date="2011" name="Genome Res.">
        <title>Phylogeny-wide analysis of social amoeba genomes highlights ancient origins for complex intercellular communication.</title>
        <authorList>
            <person name="Heidel A.J."/>
            <person name="Lawal H.M."/>
            <person name="Felder M."/>
            <person name="Schilde C."/>
            <person name="Helps N.R."/>
            <person name="Tunggal B."/>
            <person name="Rivero F."/>
            <person name="John U."/>
            <person name="Schleicher M."/>
            <person name="Eichinger L."/>
            <person name="Platzer M."/>
            <person name="Noegel A.A."/>
            <person name="Schaap P."/>
            <person name="Gloeckner G."/>
        </authorList>
    </citation>
    <scope>NUCLEOTIDE SEQUENCE [LARGE SCALE GENOMIC DNA]</scope>
    <source>
        <strain evidence="2">ATCC 26659 / Pp 5 / PN500</strain>
    </source>
</reference>
<protein>
    <submittedName>
        <fullName evidence="1">Uncharacterized protein</fullName>
    </submittedName>
</protein>
<name>D3BS46_HETP5</name>
<proteinExistence type="predicted"/>
<dbReference type="RefSeq" id="XP_020427917.1">
    <property type="nucleotide sequence ID" value="XM_020581601.1"/>
</dbReference>
<dbReference type="EMBL" id="ADBJ01000051">
    <property type="protein sequence ID" value="EFA75783.1"/>
    <property type="molecule type" value="Genomic_DNA"/>
</dbReference>
<dbReference type="GeneID" id="31366307"/>
<keyword evidence="2" id="KW-1185">Reference proteome</keyword>
<dbReference type="AlphaFoldDB" id="D3BS46"/>
<gene>
    <name evidence="1" type="ORF">PPL_10838</name>
</gene>
<dbReference type="InParanoid" id="D3BS46"/>
<sequence length="130" mass="14912">MVASGSDENNINFGFDGDNDQTCSLRELRLPTFIDGPPKFKLPTTIEYLDIGNNDLDDILHLLPPTLNTLHSKCYQIIYRFKKNQNQTIRKLDDNYNLLYSENECSPRGKLIAKMVNQSKLELIFSKGIE</sequence>
<evidence type="ECO:0000313" key="2">
    <source>
        <dbReference type="Proteomes" id="UP000001396"/>
    </source>
</evidence>